<dbReference type="PROSITE" id="PS50835">
    <property type="entry name" value="IG_LIKE"/>
    <property type="match status" value="1"/>
</dbReference>
<keyword evidence="2" id="KW-1015">Disulfide bond</keyword>
<dbReference type="AlphaFoldDB" id="E4XZR9"/>
<gene>
    <name evidence="7" type="ORF">GSOID_T00012024001</name>
</gene>
<protein>
    <recommendedName>
        <fullName evidence="6">Ig-like domain-containing protein</fullName>
    </recommendedName>
</protein>
<evidence type="ECO:0000313" key="7">
    <source>
        <dbReference type="EMBL" id="CBY15131.1"/>
    </source>
</evidence>
<dbReference type="InterPro" id="IPR013783">
    <property type="entry name" value="Ig-like_fold"/>
</dbReference>
<organism evidence="7">
    <name type="scientific">Oikopleura dioica</name>
    <name type="common">Tunicate</name>
    <dbReference type="NCBI Taxonomy" id="34765"/>
    <lineage>
        <taxon>Eukaryota</taxon>
        <taxon>Metazoa</taxon>
        <taxon>Chordata</taxon>
        <taxon>Tunicata</taxon>
        <taxon>Appendicularia</taxon>
        <taxon>Copelata</taxon>
        <taxon>Oikopleuridae</taxon>
        <taxon>Oikopleura</taxon>
    </lineage>
</organism>
<keyword evidence="5" id="KW-0472">Membrane</keyword>
<dbReference type="InterPro" id="IPR050467">
    <property type="entry name" value="LRFN"/>
</dbReference>
<dbReference type="InterPro" id="IPR036179">
    <property type="entry name" value="Ig-like_dom_sf"/>
</dbReference>
<evidence type="ECO:0000256" key="2">
    <source>
        <dbReference type="ARBA" id="ARBA00023157"/>
    </source>
</evidence>
<dbReference type="SMART" id="SM00408">
    <property type="entry name" value="IGc2"/>
    <property type="match status" value="1"/>
</dbReference>
<keyword evidence="3" id="KW-0325">Glycoprotein</keyword>
<reference evidence="7" key="1">
    <citation type="journal article" date="2010" name="Science">
        <title>Plasticity of animal genome architecture unmasked by rapid evolution of a pelagic tunicate.</title>
        <authorList>
            <person name="Denoeud F."/>
            <person name="Henriet S."/>
            <person name="Mungpakdee S."/>
            <person name="Aury J.M."/>
            <person name="Da Silva C."/>
            <person name="Brinkmann H."/>
            <person name="Mikhaleva J."/>
            <person name="Olsen L.C."/>
            <person name="Jubin C."/>
            <person name="Canestro C."/>
            <person name="Bouquet J.M."/>
            <person name="Danks G."/>
            <person name="Poulain J."/>
            <person name="Campsteijn C."/>
            <person name="Adamski M."/>
            <person name="Cross I."/>
            <person name="Yadetie F."/>
            <person name="Muffato M."/>
            <person name="Louis A."/>
            <person name="Butcher S."/>
            <person name="Tsagkogeorga G."/>
            <person name="Konrad A."/>
            <person name="Singh S."/>
            <person name="Jensen M.F."/>
            <person name="Cong E.H."/>
            <person name="Eikeseth-Otteraa H."/>
            <person name="Noel B."/>
            <person name="Anthouard V."/>
            <person name="Porcel B.M."/>
            <person name="Kachouri-Lafond R."/>
            <person name="Nishino A."/>
            <person name="Ugolini M."/>
            <person name="Chourrout P."/>
            <person name="Nishida H."/>
            <person name="Aasland R."/>
            <person name="Huzurbazar S."/>
            <person name="Westhof E."/>
            <person name="Delsuc F."/>
            <person name="Lehrach H."/>
            <person name="Reinhardt R."/>
            <person name="Weissenbach J."/>
            <person name="Roy S.W."/>
            <person name="Artiguenave F."/>
            <person name="Postlethwait J.H."/>
            <person name="Manak J.R."/>
            <person name="Thompson E.M."/>
            <person name="Jaillon O."/>
            <person name="Du Pasquier L."/>
            <person name="Boudinot P."/>
            <person name="Liberles D.A."/>
            <person name="Volff J.N."/>
            <person name="Philippe H."/>
            <person name="Lenhard B."/>
            <person name="Roest Crollius H."/>
            <person name="Wincker P."/>
            <person name="Chourrout D."/>
        </authorList>
    </citation>
    <scope>NUCLEOTIDE SEQUENCE [LARGE SCALE GENOMIC DNA]</scope>
</reference>
<feature type="domain" description="Ig-like" evidence="6">
    <location>
        <begin position="9"/>
        <end position="105"/>
    </location>
</feature>
<keyword evidence="5" id="KW-0812">Transmembrane</keyword>
<evidence type="ECO:0000259" key="6">
    <source>
        <dbReference type="PROSITE" id="PS50835"/>
    </source>
</evidence>
<keyword evidence="8" id="KW-1185">Reference proteome</keyword>
<dbReference type="InterPro" id="IPR013098">
    <property type="entry name" value="Ig_I-set"/>
</dbReference>
<dbReference type="FunFam" id="2.60.40.10:FF:000032">
    <property type="entry name" value="palladin isoform X1"/>
    <property type="match status" value="1"/>
</dbReference>
<evidence type="ECO:0000256" key="3">
    <source>
        <dbReference type="ARBA" id="ARBA00023180"/>
    </source>
</evidence>
<keyword evidence="1" id="KW-0732">Signal</keyword>
<keyword evidence="4" id="KW-0393">Immunoglobulin domain</keyword>
<dbReference type="Pfam" id="PF07679">
    <property type="entry name" value="I-set"/>
    <property type="match status" value="1"/>
</dbReference>
<dbReference type="PANTHER" id="PTHR45842">
    <property type="entry name" value="SYNAPTIC ADHESION-LIKE MOLECULE SALM"/>
    <property type="match status" value="1"/>
</dbReference>
<dbReference type="Gene3D" id="2.60.40.10">
    <property type="entry name" value="Immunoglobulins"/>
    <property type="match status" value="1"/>
</dbReference>
<name>E4XZR9_OIKDI</name>
<keyword evidence="5" id="KW-1133">Transmembrane helix</keyword>
<dbReference type="SMART" id="SM00409">
    <property type="entry name" value="IG"/>
    <property type="match status" value="1"/>
</dbReference>
<evidence type="ECO:0000256" key="1">
    <source>
        <dbReference type="ARBA" id="ARBA00022729"/>
    </source>
</evidence>
<proteinExistence type="predicted"/>
<sequence>MKIIEGTKPEVVGISSQINKVEGEYAKLSCNITSEPPPVIVWYYPNATIVDPTVNVNKLNVMNLQGMSILTVRDLNILDQGNYKCKAHNFLGETDAEILMVVEVSEPEGDNYLLLVGGILVAFVVVAIFIVAGTYAKKYRQKAQTRRDREQEHVRAQPVDGMRI</sequence>
<feature type="transmembrane region" description="Helical" evidence="5">
    <location>
        <begin position="112"/>
        <end position="136"/>
    </location>
</feature>
<accession>E4XZR9</accession>
<dbReference type="Proteomes" id="UP000001307">
    <property type="component" value="Unassembled WGS sequence"/>
</dbReference>
<evidence type="ECO:0000313" key="8">
    <source>
        <dbReference type="Proteomes" id="UP000001307"/>
    </source>
</evidence>
<dbReference type="SUPFAM" id="SSF48726">
    <property type="entry name" value="Immunoglobulin"/>
    <property type="match status" value="1"/>
</dbReference>
<dbReference type="CDD" id="cd00096">
    <property type="entry name" value="Ig"/>
    <property type="match status" value="1"/>
</dbReference>
<dbReference type="InParanoid" id="E4XZR9"/>
<dbReference type="PANTHER" id="PTHR45842:SF12">
    <property type="entry name" value="KEKKON 5, ISOFORM A"/>
    <property type="match status" value="1"/>
</dbReference>
<evidence type="ECO:0000256" key="4">
    <source>
        <dbReference type="ARBA" id="ARBA00023319"/>
    </source>
</evidence>
<dbReference type="InterPro" id="IPR003599">
    <property type="entry name" value="Ig_sub"/>
</dbReference>
<evidence type="ECO:0000256" key="5">
    <source>
        <dbReference type="SAM" id="Phobius"/>
    </source>
</evidence>
<dbReference type="InterPro" id="IPR007110">
    <property type="entry name" value="Ig-like_dom"/>
</dbReference>
<dbReference type="EMBL" id="FN653427">
    <property type="protein sequence ID" value="CBY15131.1"/>
    <property type="molecule type" value="Genomic_DNA"/>
</dbReference>
<dbReference type="OrthoDB" id="5969272at2759"/>
<dbReference type="InterPro" id="IPR003598">
    <property type="entry name" value="Ig_sub2"/>
</dbReference>